<sequence length="326" mass="37662">MAPPPHVFCKIRVELPFNSSCPLLSKVGFDRIPGTFDAIGMGTRYRIFEILRMVDGVVHIAFRRQAIISPAIRKYPGPRLNVFFGDFDQRLCRSILNHAKKKTPFAPSFNTTKHPLTIHSLTSVILPFTKLTFIYFYNHSDTTNLFFTIFHKPIHTNFPAKTFPNNHSWLGHIHFIHNPVMQCFFHPQICEDQNLRYRQPAFGEPTALSHGPFNMMLIHTKLSTNPGITIRTIIFSQNHFLSTYRTNILFRDHIHTHTPCNHFFLAAFLQSIQKFQVIHTSLAFESAMFHATRHNGNYGRTWNEPKSKKPNGIKLPSKNQPHSFNA</sequence>
<dbReference type="EMBL" id="BGPR01013474">
    <property type="protein sequence ID" value="GBN60861.1"/>
    <property type="molecule type" value="Genomic_DNA"/>
</dbReference>
<gene>
    <name evidence="5" type="ORF">AVEN_109389_1</name>
    <name evidence="3" type="ORF">AVEN_139578_1</name>
    <name evidence="4" type="ORF">AVEN_247281_1</name>
    <name evidence="2" type="ORF">AVEN_250771_1</name>
</gene>
<evidence type="ECO:0000313" key="3">
    <source>
        <dbReference type="EMBL" id="GBN56598.1"/>
    </source>
</evidence>
<reference evidence="3 6" key="1">
    <citation type="journal article" date="2019" name="Sci. Rep.">
        <title>Orb-weaving spider Araneus ventricosus genome elucidates the spidroin gene catalogue.</title>
        <authorList>
            <person name="Kono N."/>
            <person name="Nakamura H."/>
            <person name="Ohtoshi R."/>
            <person name="Moran D.A.P."/>
            <person name="Shinohara A."/>
            <person name="Yoshida Y."/>
            <person name="Fujiwara M."/>
            <person name="Mori M."/>
            <person name="Tomita M."/>
            <person name="Arakawa K."/>
        </authorList>
    </citation>
    <scope>NUCLEOTIDE SEQUENCE [LARGE SCALE GENOMIC DNA]</scope>
</reference>
<feature type="region of interest" description="Disordered" evidence="1">
    <location>
        <begin position="296"/>
        <end position="326"/>
    </location>
</feature>
<evidence type="ECO:0000256" key="1">
    <source>
        <dbReference type="SAM" id="MobiDB-lite"/>
    </source>
</evidence>
<comment type="caution">
    <text evidence="3">The sequence shown here is derived from an EMBL/GenBank/DDBJ whole genome shotgun (WGS) entry which is preliminary data.</text>
</comment>
<evidence type="ECO:0000313" key="2">
    <source>
        <dbReference type="EMBL" id="GBN56591.1"/>
    </source>
</evidence>
<protein>
    <submittedName>
        <fullName evidence="3">Uncharacterized protein</fullName>
    </submittedName>
</protein>
<evidence type="ECO:0000313" key="5">
    <source>
        <dbReference type="EMBL" id="GBN60861.1"/>
    </source>
</evidence>
<proteinExistence type="predicted"/>
<dbReference type="EMBL" id="BGPR01013468">
    <property type="protein sequence ID" value="GBN60825.1"/>
    <property type="molecule type" value="Genomic_DNA"/>
</dbReference>
<dbReference type="EMBL" id="BGPR01012549">
    <property type="protein sequence ID" value="GBN56591.1"/>
    <property type="molecule type" value="Genomic_DNA"/>
</dbReference>
<evidence type="ECO:0000313" key="6">
    <source>
        <dbReference type="Proteomes" id="UP000499080"/>
    </source>
</evidence>
<dbReference type="Proteomes" id="UP000499080">
    <property type="component" value="Unassembled WGS sequence"/>
</dbReference>
<feature type="compositionally biased region" description="Polar residues" evidence="1">
    <location>
        <begin position="317"/>
        <end position="326"/>
    </location>
</feature>
<accession>A0A4Y2PXH2</accession>
<name>A0A4Y2PXH2_ARAVE</name>
<keyword evidence="6" id="KW-1185">Reference proteome</keyword>
<dbReference type="AlphaFoldDB" id="A0A4Y2PXH2"/>
<organism evidence="3 6">
    <name type="scientific">Araneus ventricosus</name>
    <name type="common">Orbweaver spider</name>
    <name type="synonym">Epeira ventricosa</name>
    <dbReference type="NCBI Taxonomy" id="182803"/>
    <lineage>
        <taxon>Eukaryota</taxon>
        <taxon>Metazoa</taxon>
        <taxon>Ecdysozoa</taxon>
        <taxon>Arthropoda</taxon>
        <taxon>Chelicerata</taxon>
        <taxon>Arachnida</taxon>
        <taxon>Araneae</taxon>
        <taxon>Araneomorphae</taxon>
        <taxon>Entelegynae</taxon>
        <taxon>Araneoidea</taxon>
        <taxon>Araneidae</taxon>
        <taxon>Araneus</taxon>
    </lineage>
</organism>
<evidence type="ECO:0000313" key="4">
    <source>
        <dbReference type="EMBL" id="GBN60825.1"/>
    </source>
</evidence>
<dbReference type="EMBL" id="BGPR01012550">
    <property type="protein sequence ID" value="GBN56598.1"/>
    <property type="molecule type" value="Genomic_DNA"/>
</dbReference>